<comment type="caution">
    <text evidence="1">The sequence shown here is derived from an EMBL/GenBank/DDBJ whole genome shotgun (WGS) entry which is preliminary data.</text>
</comment>
<dbReference type="EMBL" id="JAJCGD010000025">
    <property type="protein sequence ID" value="MCB6828774.1"/>
    <property type="molecule type" value="Genomic_DNA"/>
</dbReference>
<reference evidence="1" key="1">
    <citation type="submission" date="2021-10" db="EMBL/GenBank/DDBJ databases">
        <title>Collection of gut derived symbiotic bacterial strains cultured from healthy donors.</title>
        <authorList>
            <person name="Lin H."/>
            <person name="Littmann E."/>
            <person name="Claire K."/>
            <person name="Pamer E."/>
        </authorList>
    </citation>
    <scope>NUCLEOTIDE SEQUENCE</scope>
    <source>
        <strain evidence="1">MSK.7.16</strain>
    </source>
</reference>
<dbReference type="Proteomes" id="UP001198190">
    <property type="component" value="Unassembled WGS sequence"/>
</dbReference>
<evidence type="ECO:0000313" key="1">
    <source>
        <dbReference type="EMBL" id="MCB6828774.1"/>
    </source>
</evidence>
<name>A0AAW4U7K7_9FIRM</name>
<organism evidence="1 2">
    <name type="scientific">Megamonas funiformis</name>
    <dbReference type="NCBI Taxonomy" id="437897"/>
    <lineage>
        <taxon>Bacteria</taxon>
        <taxon>Bacillati</taxon>
        <taxon>Bacillota</taxon>
        <taxon>Negativicutes</taxon>
        <taxon>Selenomonadales</taxon>
        <taxon>Selenomonadaceae</taxon>
        <taxon>Megamonas</taxon>
    </lineage>
</organism>
<dbReference type="AlphaFoldDB" id="A0AAW4U7K7"/>
<proteinExistence type="predicted"/>
<protein>
    <submittedName>
        <fullName evidence="1">Uncharacterized protein</fullName>
    </submittedName>
</protein>
<evidence type="ECO:0000313" key="2">
    <source>
        <dbReference type="Proteomes" id="UP001198190"/>
    </source>
</evidence>
<accession>A0AAW4U7K7</accession>
<dbReference type="GeneID" id="62778999"/>
<sequence>MLENLDFEGRKKRCEFRLIGLNTKKNDIIKSINRMQKFLIEKRNKLQEVDKEICKTEEEIFTLEAQEFALNLKNNKVDIKKLNANKVAQTIIEQKDILLKEENEVSPDRENTELLLDDKSIDNMTINVDKSEEDL</sequence>
<gene>
    <name evidence="1" type="ORF">LIY65_08730</name>
</gene>
<dbReference type="RefSeq" id="WP_008537481.1">
    <property type="nucleotide sequence ID" value="NZ_BSQS01000004.1"/>
</dbReference>